<dbReference type="Proteomes" id="UP001304671">
    <property type="component" value="Unassembled WGS sequence"/>
</dbReference>
<comment type="caution">
    <text evidence="1">The sequence shown here is derived from an EMBL/GenBank/DDBJ whole genome shotgun (WGS) entry which is preliminary data.</text>
</comment>
<proteinExistence type="predicted"/>
<dbReference type="EMBL" id="JAYFUL010000083">
    <property type="protein sequence ID" value="MEA5261009.1"/>
    <property type="molecule type" value="Genomic_DNA"/>
</dbReference>
<protein>
    <recommendedName>
        <fullName evidence="3">Lipoprotein</fullName>
    </recommendedName>
</protein>
<accession>A0ABU5QWC1</accession>
<keyword evidence="2" id="KW-1185">Reference proteome</keyword>
<name>A0ABU5QWC1_9BACT</name>
<evidence type="ECO:0000313" key="2">
    <source>
        <dbReference type="Proteomes" id="UP001304671"/>
    </source>
</evidence>
<organism evidence="1 2">
    <name type="scientific">Arcicella aquatica</name>
    <dbReference type="NCBI Taxonomy" id="217141"/>
    <lineage>
        <taxon>Bacteria</taxon>
        <taxon>Pseudomonadati</taxon>
        <taxon>Bacteroidota</taxon>
        <taxon>Cytophagia</taxon>
        <taxon>Cytophagales</taxon>
        <taxon>Flectobacillaceae</taxon>
        <taxon>Arcicella</taxon>
    </lineage>
</organism>
<evidence type="ECO:0000313" key="1">
    <source>
        <dbReference type="EMBL" id="MEA5261009.1"/>
    </source>
</evidence>
<reference evidence="1 2" key="1">
    <citation type="submission" date="2023-12" db="EMBL/GenBank/DDBJ databases">
        <title>Novel species of the genus Arcicella isolated from rivers.</title>
        <authorList>
            <person name="Lu H."/>
        </authorList>
    </citation>
    <scope>NUCLEOTIDE SEQUENCE [LARGE SCALE GENOMIC DNA]</scope>
    <source>
        <strain evidence="1 2">LMG 21963</strain>
    </source>
</reference>
<sequence length="180" mass="21742">MKSNILIPKNKFTRNSLLLFMSASFLNLSTSCQEIKKFHNKENSAIINQKEIEFKHWLKDTLKIINVRSPIGYQREIKIEDDSLYLQLITNYNLKLDKTYNENNKEIIYVLDLLERNNVMPQKKFHLKLTVEYYFYISSIKRLKRDFDTEIKHFEIRYEGRKIQYKFIKGNLIDMTESKD</sequence>
<dbReference type="PROSITE" id="PS51257">
    <property type="entry name" value="PROKAR_LIPOPROTEIN"/>
    <property type="match status" value="1"/>
</dbReference>
<gene>
    <name evidence="1" type="ORF">VB264_24640</name>
</gene>
<evidence type="ECO:0008006" key="3">
    <source>
        <dbReference type="Google" id="ProtNLM"/>
    </source>
</evidence>
<dbReference type="RefSeq" id="WP_323254031.1">
    <property type="nucleotide sequence ID" value="NZ_JAYFUL010000083.1"/>
</dbReference>